<dbReference type="AlphaFoldDB" id="A0A9W4P0B3"/>
<organism evidence="5 6">
    <name type="scientific">Penicillium egyptiacum</name>
    <dbReference type="NCBI Taxonomy" id="1303716"/>
    <lineage>
        <taxon>Eukaryota</taxon>
        <taxon>Fungi</taxon>
        <taxon>Dikarya</taxon>
        <taxon>Ascomycota</taxon>
        <taxon>Pezizomycotina</taxon>
        <taxon>Eurotiomycetes</taxon>
        <taxon>Eurotiomycetidae</taxon>
        <taxon>Eurotiales</taxon>
        <taxon>Aspergillaceae</taxon>
        <taxon>Penicillium</taxon>
    </lineage>
</organism>
<dbReference type="Pfam" id="PF08154">
    <property type="entry name" value="NLE"/>
    <property type="match status" value="1"/>
</dbReference>
<evidence type="ECO:0000313" key="5">
    <source>
        <dbReference type="EMBL" id="CAG8891020.1"/>
    </source>
</evidence>
<keyword evidence="3" id="KW-0677">Repeat</keyword>
<evidence type="ECO:0000259" key="4">
    <source>
        <dbReference type="Pfam" id="PF08154"/>
    </source>
</evidence>
<accession>A0A9W4P0B3</accession>
<feature type="domain" description="NLE" evidence="4">
    <location>
        <begin position="18"/>
        <end position="82"/>
    </location>
</feature>
<dbReference type="EMBL" id="CAJVRC010000843">
    <property type="protein sequence ID" value="CAG8891020.1"/>
    <property type="molecule type" value="Genomic_DNA"/>
</dbReference>
<name>A0A9W4P0B3_9EURO</name>
<comment type="caution">
    <text evidence="5">The sequence shown here is derived from an EMBL/GenBank/DDBJ whole genome shotgun (WGS) entry which is preliminary data.</text>
</comment>
<dbReference type="GO" id="GO:0005634">
    <property type="term" value="C:nucleus"/>
    <property type="evidence" value="ECO:0007669"/>
    <property type="project" value="UniProtKB-SubCell"/>
</dbReference>
<keyword evidence="6" id="KW-1185">Reference proteome</keyword>
<proteinExistence type="predicted"/>
<gene>
    <name evidence="5" type="ORF">PEGY_LOCUS2653</name>
</gene>
<evidence type="ECO:0000256" key="2">
    <source>
        <dbReference type="ARBA" id="ARBA00022574"/>
    </source>
</evidence>
<protein>
    <recommendedName>
        <fullName evidence="4">NLE domain-containing protein</fullName>
    </recommendedName>
</protein>
<evidence type="ECO:0000313" key="6">
    <source>
        <dbReference type="Proteomes" id="UP001154252"/>
    </source>
</evidence>
<keyword evidence="2" id="KW-0853">WD repeat</keyword>
<dbReference type="OrthoDB" id="10251381at2759"/>
<evidence type="ECO:0000256" key="1">
    <source>
        <dbReference type="ARBA" id="ARBA00004123"/>
    </source>
</evidence>
<dbReference type="Proteomes" id="UP001154252">
    <property type="component" value="Unassembled WGS sequence"/>
</dbReference>
<sequence length="116" mass="12722">MSEDLVTAGAAEAAQRQVRVQLISQEEEIALPESTGPILVPTGLRRYALSTLVNNLLSSEKPIPFEFLINGTFLRTSIDEYLVDNGISAETTLEIEYVRALIPPLHIASCDFHQGP</sequence>
<dbReference type="InterPro" id="IPR012972">
    <property type="entry name" value="NLE"/>
</dbReference>
<evidence type="ECO:0000256" key="3">
    <source>
        <dbReference type="ARBA" id="ARBA00022737"/>
    </source>
</evidence>
<reference evidence="5" key="1">
    <citation type="submission" date="2021-07" db="EMBL/GenBank/DDBJ databases">
        <authorList>
            <person name="Branca A.L. A."/>
        </authorList>
    </citation>
    <scope>NUCLEOTIDE SEQUENCE</scope>
</reference>
<comment type="subcellular location">
    <subcellularLocation>
        <location evidence="1">Nucleus</location>
    </subcellularLocation>
</comment>